<evidence type="ECO:0000256" key="7">
    <source>
        <dbReference type="ARBA" id="ARBA00022967"/>
    </source>
</evidence>
<keyword evidence="2 11" id="KW-0812">Transmembrane</keyword>
<organism evidence="13 14">
    <name type="scientific">Blattamonas nauphoetae</name>
    <dbReference type="NCBI Taxonomy" id="2049346"/>
    <lineage>
        <taxon>Eukaryota</taxon>
        <taxon>Metamonada</taxon>
        <taxon>Preaxostyla</taxon>
        <taxon>Oxymonadida</taxon>
        <taxon>Blattamonas</taxon>
    </lineage>
</organism>
<dbReference type="SFLD" id="SFLDG00002">
    <property type="entry name" value="C1.7:_P-type_atpase_like"/>
    <property type="match status" value="1"/>
</dbReference>
<evidence type="ECO:0000313" key="14">
    <source>
        <dbReference type="Proteomes" id="UP001281761"/>
    </source>
</evidence>
<accession>A0ABQ9XHD9</accession>
<comment type="caution">
    <text evidence="13">The sequence shown here is derived from an EMBL/GenBank/DDBJ whole genome shotgun (WGS) entry which is preliminary data.</text>
</comment>
<dbReference type="PROSITE" id="PS00154">
    <property type="entry name" value="ATPASE_E1_E2"/>
    <property type="match status" value="1"/>
</dbReference>
<dbReference type="NCBIfam" id="TIGR01657">
    <property type="entry name" value="P-ATPase-V"/>
    <property type="match status" value="1"/>
</dbReference>
<comment type="subcellular location">
    <subcellularLocation>
        <location evidence="1">Membrane</location>
        <topology evidence="1">Multi-pass membrane protein</topology>
    </subcellularLocation>
</comment>
<keyword evidence="4" id="KW-0547">Nucleotide-binding</keyword>
<feature type="transmembrane region" description="Helical" evidence="11">
    <location>
        <begin position="44"/>
        <end position="66"/>
    </location>
</feature>
<keyword evidence="6" id="KW-0460">Magnesium</keyword>
<feature type="compositionally biased region" description="Basic and acidic residues" evidence="10">
    <location>
        <begin position="973"/>
        <end position="990"/>
    </location>
</feature>
<feature type="transmembrane region" description="Helical" evidence="11">
    <location>
        <begin position="1273"/>
        <end position="1294"/>
    </location>
</feature>
<evidence type="ECO:0000256" key="2">
    <source>
        <dbReference type="ARBA" id="ARBA00022692"/>
    </source>
</evidence>
<feature type="transmembrane region" description="Helical" evidence="11">
    <location>
        <begin position="492"/>
        <end position="510"/>
    </location>
</feature>
<dbReference type="SUPFAM" id="SSF81660">
    <property type="entry name" value="Metal cation-transporting ATPase, ATP-binding domain N"/>
    <property type="match status" value="1"/>
</dbReference>
<dbReference type="InterPro" id="IPR018303">
    <property type="entry name" value="ATPase_P-typ_P_site"/>
</dbReference>
<dbReference type="EMBL" id="JARBJD010000112">
    <property type="protein sequence ID" value="KAK2951862.1"/>
    <property type="molecule type" value="Genomic_DNA"/>
</dbReference>
<dbReference type="InterPro" id="IPR036412">
    <property type="entry name" value="HAD-like_sf"/>
</dbReference>
<evidence type="ECO:0000256" key="3">
    <source>
        <dbReference type="ARBA" id="ARBA00022723"/>
    </source>
</evidence>
<feature type="region of interest" description="Disordered" evidence="10">
    <location>
        <begin position="966"/>
        <end position="990"/>
    </location>
</feature>
<evidence type="ECO:0000256" key="11">
    <source>
        <dbReference type="SAM" id="Phobius"/>
    </source>
</evidence>
<dbReference type="Pfam" id="PF00122">
    <property type="entry name" value="E1-E2_ATPase"/>
    <property type="match status" value="1"/>
</dbReference>
<evidence type="ECO:0000256" key="9">
    <source>
        <dbReference type="ARBA" id="ARBA00023136"/>
    </source>
</evidence>
<keyword evidence="9 11" id="KW-0472">Membrane</keyword>
<dbReference type="InterPro" id="IPR044492">
    <property type="entry name" value="P_typ_ATPase_HD_dom"/>
</dbReference>
<evidence type="ECO:0000256" key="4">
    <source>
        <dbReference type="ARBA" id="ARBA00022741"/>
    </source>
</evidence>
<feature type="transmembrane region" description="Helical" evidence="11">
    <location>
        <begin position="20"/>
        <end position="38"/>
    </location>
</feature>
<feature type="domain" description="P-type ATPase A" evidence="12">
    <location>
        <begin position="374"/>
        <end position="477"/>
    </location>
</feature>
<name>A0ABQ9XHD9_9EUKA</name>
<protein>
    <submittedName>
        <fullName evidence="13">Ion-transporting P-type ATPase</fullName>
    </submittedName>
</protein>
<evidence type="ECO:0000313" key="13">
    <source>
        <dbReference type="EMBL" id="KAK2951862.1"/>
    </source>
</evidence>
<dbReference type="SFLD" id="SFLDS00003">
    <property type="entry name" value="Haloacid_Dehalogenase"/>
    <property type="match status" value="1"/>
</dbReference>
<evidence type="ECO:0000256" key="6">
    <source>
        <dbReference type="ARBA" id="ARBA00022842"/>
    </source>
</evidence>
<dbReference type="Gene3D" id="2.70.150.10">
    <property type="entry name" value="Calcium-transporting ATPase, cytoplasmic transduction domain A"/>
    <property type="match status" value="1"/>
</dbReference>
<dbReference type="SUPFAM" id="SSF81665">
    <property type="entry name" value="Calcium ATPase, transmembrane domain M"/>
    <property type="match status" value="1"/>
</dbReference>
<keyword evidence="8 11" id="KW-1133">Transmembrane helix</keyword>
<evidence type="ECO:0000256" key="8">
    <source>
        <dbReference type="ARBA" id="ARBA00022989"/>
    </source>
</evidence>
<dbReference type="SUPFAM" id="SSF56784">
    <property type="entry name" value="HAD-like"/>
    <property type="match status" value="1"/>
</dbReference>
<dbReference type="InterPro" id="IPR023299">
    <property type="entry name" value="ATPase_P-typ_cyto_dom_N"/>
</dbReference>
<dbReference type="Gene3D" id="3.40.50.1000">
    <property type="entry name" value="HAD superfamily/HAD-like"/>
    <property type="match status" value="1"/>
</dbReference>
<dbReference type="InterPro" id="IPR023298">
    <property type="entry name" value="ATPase_P-typ_TM_dom_sf"/>
</dbReference>
<dbReference type="SFLD" id="SFLDF00027">
    <property type="entry name" value="p-type_atpase"/>
    <property type="match status" value="1"/>
</dbReference>
<dbReference type="InterPro" id="IPR008250">
    <property type="entry name" value="ATPase_P-typ_transduc_dom_A_sf"/>
</dbReference>
<proteinExistence type="predicted"/>
<keyword evidence="5" id="KW-0067">ATP-binding</keyword>
<keyword evidence="7" id="KW-1278">Translocase</keyword>
<feature type="transmembrane region" description="Helical" evidence="11">
    <location>
        <begin position="218"/>
        <end position="235"/>
    </location>
</feature>
<dbReference type="Gene3D" id="3.40.1110.10">
    <property type="entry name" value="Calcium-transporting ATPase, cytoplasmic domain N"/>
    <property type="match status" value="1"/>
</dbReference>
<dbReference type="InterPro" id="IPR059000">
    <property type="entry name" value="ATPase_P-type_domA"/>
</dbReference>
<evidence type="ECO:0000256" key="1">
    <source>
        <dbReference type="ARBA" id="ARBA00004141"/>
    </source>
</evidence>
<sequence length="1347" mass="150499">MKIQSTRTLTKRGPFQRFDLYIGLLLVAFVGFSYNVQLERKARFLWSPVFWELIALGFIVLFYFLAQQWSIRFNAFVNYKSSPISKAKFVLVQPLPHRGKTTVTPLTSTTIHPSEFDKLCPEKFVQIFPHLKTNQSKKHEEITCPSFVFQMRLFLYSESDKQFHSLPFLDTSTPPDYFVHCSQGGLTNSKTEEYEALFGKNITDIPVPSFSHFLKQRMLAPLFLFQLFCAFLWLFDDFLAFPLMNIASLFFLEIIGIAQQRTNLQQIHAMASGPRPVYCLRKGQWKPILTSELLPGDVISINMTSPKMDRNQLPQDVPPVPNVLDRIQYQMAIADHWRKNPPPRPPPVYGQPPRMPPPPFTLDEYMRKKVVKRVSSPDSVPCDCVLLNGRVVVNESLLTGESMPVVKDAIKGERTQQMNRKNAFDQQSLLLGGTTVIQSQPNAENAQGNLKCPDGGCPAVVVRTGFFTTQGKLIRAILFTQETTTGNSAESLIFLFIMLIAAAYTGWWVYRHTDKSKTTPYRLFLKLSEIITSVLPPELPSQLTMTTNSSLHQLKKKGIYCTEPYRIPNAGRIDVCCFDKTGTLTEDKLHCNGVVELDGDIECVIPPKQSNNESLYNLTACHSLAYVDKQCVGDPLERVAFEASGWTLKGNECHGKNKNGESVSITIYNRNAFDPLLARSSTLVQIQTTPKGKGKDTQGVVKSCEVLCKGSPESILQLIAPSVKTAAFEKQYLAQYTKLTNQGFRVIALAHKPIELSNADKSGSNFATTLRSMKRPQAESDLLFAGFLVVSCRIKRNAKDTIVNLTEGGHTCMMITGDSIHTAVYVAKNVGIIPPPLSEQETVLMLDRKTEQWVSLDDEASIKIPLGTTPPTYKLKTKRKTITLPYDLVMTGKTLEYLQEKATKSTLKQIILNTKVCARMTPNHKEAVIAITQSTGKVVLMCGDGSNDTSAIKLADVGIALIPATSGEDEMTDAERQEEEKAKEKAKQEERKRRNQVPIIGWFVNLQERFKEGQNELLAEVGLGNQELDPEELDEDGVPFVKIGDASSAAPFTIRKGGLDSVLNVVRHGRGTLATVQMMYKILALISVQFAFSLSVKSLLHVRSSEVQMTLSSLATSAFNMFMSRSSPLNKISPVRAPNTIFSPLHLISLITQSATILVVLYKGAELGAKHEPGNPRDLGKLLDDAAKNTGHFNTTVAAGTKKKPKKKAAEASFFLDYALKKENDPSTLTKKYTPTLLNTILFLIGCVQDLSIYVTNYSGKPFVQSLFTQKPLYMSALFGLGFVFFFALELVPFLNEKADLVPFPSKEVKMETITLLLITAFLPLIVEYLLRFIFLRERKRPKPKLD</sequence>
<reference evidence="13 14" key="1">
    <citation type="journal article" date="2022" name="bioRxiv">
        <title>Genomics of Preaxostyla Flagellates Illuminates Evolutionary Transitions and the Path Towards Mitochondrial Loss.</title>
        <authorList>
            <person name="Novak L.V.F."/>
            <person name="Treitli S.C."/>
            <person name="Pyrih J."/>
            <person name="Halakuc P."/>
            <person name="Pipaliya S.V."/>
            <person name="Vacek V."/>
            <person name="Brzon O."/>
            <person name="Soukal P."/>
            <person name="Eme L."/>
            <person name="Dacks J.B."/>
            <person name="Karnkowska A."/>
            <person name="Elias M."/>
            <person name="Hampl V."/>
        </authorList>
    </citation>
    <scope>NUCLEOTIDE SEQUENCE [LARGE SCALE GENOMIC DNA]</scope>
    <source>
        <strain evidence="13">NAU3</strain>
        <tissue evidence="13">Gut</tissue>
    </source>
</reference>
<evidence type="ECO:0000256" key="5">
    <source>
        <dbReference type="ARBA" id="ARBA00022840"/>
    </source>
</evidence>
<dbReference type="PRINTS" id="PR00119">
    <property type="entry name" value="CATATPASE"/>
</dbReference>
<evidence type="ECO:0000256" key="10">
    <source>
        <dbReference type="SAM" id="MobiDB-lite"/>
    </source>
</evidence>
<keyword evidence="3" id="KW-0479">Metal-binding</keyword>
<dbReference type="InterPro" id="IPR006544">
    <property type="entry name" value="P-type_TPase_V"/>
</dbReference>
<evidence type="ECO:0000259" key="12">
    <source>
        <dbReference type="Pfam" id="PF00122"/>
    </source>
</evidence>
<keyword evidence="14" id="KW-1185">Reference proteome</keyword>
<feature type="transmembrane region" description="Helical" evidence="11">
    <location>
        <begin position="241"/>
        <end position="258"/>
    </location>
</feature>
<gene>
    <name evidence="13" type="ORF">BLNAU_13232</name>
</gene>
<dbReference type="PANTHER" id="PTHR45630">
    <property type="entry name" value="CATION-TRANSPORTING ATPASE-RELATED"/>
    <property type="match status" value="1"/>
</dbReference>
<dbReference type="Proteomes" id="UP001281761">
    <property type="component" value="Unassembled WGS sequence"/>
</dbReference>
<dbReference type="InterPro" id="IPR023214">
    <property type="entry name" value="HAD_sf"/>
</dbReference>
<feature type="transmembrane region" description="Helical" evidence="11">
    <location>
        <begin position="1314"/>
        <end position="1335"/>
    </location>
</feature>
<dbReference type="SUPFAM" id="SSF81653">
    <property type="entry name" value="Calcium ATPase, transduction domain A"/>
    <property type="match status" value="1"/>
</dbReference>